<name>A0ABN9PSZ7_9DINO</name>
<feature type="non-terminal residue" evidence="1">
    <location>
        <position position="1"/>
    </location>
</feature>
<feature type="non-terminal residue" evidence="1">
    <location>
        <position position="163"/>
    </location>
</feature>
<evidence type="ECO:0000313" key="2">
    <source>
        <dbReference type="Proteomes" id="UP001189429"/>
    </source>
</evidence>
<evidence type="ECO:0000313" key="1">
    <source>
        <dbReference type="EMBL" id="CAK0794630.1"/>
    </source>
</evidence>
<dbReference type="Proteomes" id="UP001189429">
    <property type="component" value="Unassembled WGS sequence"/>
</dbReference>
<protein>
    <submittedName>
        <fullName evidence="1">Uncharacterized protein</fullName>
    </submittedName>
</protein>
<accession>A0ABN9PSZ7</accession>
<organism evidence="1 2">
    <name type="scientific">Prorocentrum cordatum</name>
    <dbReference type="NCBI Taxonomy" id="2364126"/>
    <lineage>
        <taxon>Eukaryota</taxon>
        <taxon>Sar</taxon>
        <taxon>Alveolata</taxon>
        <taxon>Dinophyceae</taxon>
        <taxon>Prorocentrales</taxon>
        <taxon>Prorocentraceae</taxon>
        <taxon>Prorocentrum</taxon>
    </lineage>
</organism>
<sequence length="163" mass="18710">RLEHMPIEWIQATYHVLMRLALRRELSINHLEAAAYRRVQMPSKHEVVLSMQLTAKFYGQEAATLRQEHAQQIQAGQVVAELEELCWLKGGEKGQLNHAALKEYERQNKQEKPDNSKLADNILHCRMQTTHSGEFVKVRLAVEPKQIEQVLVDSLAQLGGKHT</sequence>
<proteinExistence type="predicted"/>
<keyword evidence="2" id="KW-1185">Reference proteome</keyword>
<gene>
    <name evidence="1" type="ORF">PCOR1329_LOCUS4548</name>
</gene>
<comment type="caution">
    <text evidence="1">The sequence shown here is derived from an EMBL/GenBank/DDBJ whole genome shotgun (WGS) entry which is preliminary data.</text>
</comment>
<dbReference type="EMBL" id="CAUYUJ010001177">
    <property type="protein sequence ID" value="CAK0794630.1"/>
    <property type="molecule type" value="Genomic_DNA"/>
</dbReference>
<reference evidence="1" key="1">
    <citation type="submission" date="2023-10" db="EMBL/GenBank/DDBJ databases">
        <authorList>
            <person name="Chen Y."/>
            <person name="Shah S."/>
            <person name="Dougan E. K."/>
            <person name="Thang M."/>
            <person name="Chan C."/>
        </authorList>
    </citation>
    <scope>NUCLEOTIDE SEQUENCE [LARGE SCALE GENOMIC DNA]</scope>
</reference>